<dbReference type="Pfam" id="PF00005">
    <property type="entry name" value="ABC_tran"/>
    <property type="match status" value="2"/>
</dbReference>
<evidence type="ECO:0000256" key="4">
    <source>
        <dbReference type="ARBA" id="ARBA00022475"/>
    </source>
</evidence>
<dbReference type="InterPro" id="IPR027417">
    <property type="entry name" value="P-loop_NTPase"/>
</dbReference>
<dbReference type="eggNOG" id="COG1123">
    <property type="taxonomic scope" value="Bacteria"/>
</dbReference>
<keyword evidence="6 9" id="KW-0067">ATP-binding</keyword>
<evidence type="ECO:0000259" key="8">
    <source>
        <dbReference type="PROSITE" id="PS50893"/>
    </source>
</evidence>
<dbReference type="SUPFAM" id="SSF52540">
    <property type="entry name" value="P-loop containing nucleoside triphosphate hydrolases"/>
    <property type="match status" value="2"/>
</dbReference>
<evidence type="ECO:0000313" key="10">
    <source>
        <dbReference type="Proteomes" id="UP000000249"/>
    </source>
</evidence>
<feature type="domain" description="ABC transporter" evidence="8">
    <location>
        <begin position="290"/>
        <end position="486"/>
    </location>
</feature>
<organism evidence="9 10">
    <name type="scientific">Vibrio cholerae serotype O1 (strain ATCC 39541 / Classical Ogawa 395 / O395)</name>
    <dbReference type="NCBI Taxonomy" id="345073"/>
    <lineage>
        <taxon>Bacteria</taxon>
        <taxon>Pseudomonadati</taxon>
        <taxon>Pseudomonadota</taxon>
        <taxon>Gammaproteobacteria</taxon>
        <taxon>Vibrionales</taxon>
        <taxon>Vibrionaceae</taxon>
        <taxon>Vibrio</taxon>
    </lineage>
</organism>
<comment type="subcellular location">
    <subcellularLocation>
        <location evidence="1">Cell inner membrane</location>
        <topology evidence="1">Peripheral membrane protein</topology>
    </subcellularLocation>
</comment>
<evidence type="ECO:0000256" key="6">
    <source>
        <dbReference type="ARBA" id="ARBA00022840"/>
    </source>
</evidence>
<dbReference type="KEGG" id="vco:VC0395_0142"/>
<dbReference type="GO" id="GO:0016887">
    <property type="term" value="F:ATP hydrolysis activity"/>
    <property type="evidence" value="ECO:0007669"/>
    <property type="project" value="InterPro"/>
</dbReference>
<dbReference type="PATRIC" id="fig|345073.21.peg.3845"/>
<keyword evidence="7" id="KW-0472">Membrane</keyword>
<dbReference type="GO" id="GO:0005524">
    <property type="term" value="F:ATP binding"/>
    <property type="evidence" value="ECO:0007669"/>
    <property type="project" value="UniProtKB-KW"/>
</dbReference>
<reference evidence="9 10" key="1">
    <citation type="submission" date="2007-03" db="EMBL/GenBank/DDBJ databases">
        <authorList>
            <person name="Heidelberg J."/>
        </authorList>
    </citation>
    <scope>NUCLEOTIDE SEQUENCE [LARGE SCALE GENOMIC DNA]</scope>
    <source>
        <strain evidence="10">ATCC 39541 / Classical Ogawa 395 / O395</strain>
    </source>
</reference>
<accession>A0A0H3AF51</accession>
<name>A0A0H3AF51_VIBC3</name>
<dbReference type="PROSITE" id="PS00211">
    <property type="entry name" value="ABC_TRANSPORTER_1"/>
    <property type="match status" value="1"/>
</dbReference>
<dbReference type="InterPro" id="IPR017871">
    <property type="entry name" value="ABC_transporter-like_CS"/>
</dbReference>
<dbReference type="PANTHER" id="PTHR43297">
    <property type="entry name" value="OLIGOPEPTIDE TRANSPORT ATP-BINDING PROTEIN APPD"/>
    <property type="match status" value="1"/>
</dbReference>
<keyword evidence="5" id="KW-0547">Nucleotide-binding</keyword>
<dbReference type="EMBL" id="CP000626">
    <property type="protein sequence ID" value="ABQ19004.1"/>
    <property type="molecule type" value="Genomic_DNA"/>
</dbReference>
<dbReference type="FunFam" id="3.40.50.300:FF:002940">
    <property type="entry name" value="ABC transporter, ATP-binding protein"/>
    <property type="match status" value="1"/>
</dbReference>
<evidence type="ECO:0000256" key="7">
    <source>
        <dbReference type="ARBA" id="ARBA00023136"/>
    </source>
</evidence>
<dbReference type="PANTHER" id="PTHR43297:SF7">
    <property type="entry name" value="D,D-DIPEPTIDE TRANSPORT ATP-BINDING PROTEIN DDPD-RELATED"/>
    <property type="match status" value="1"/>
</dbReference>
<evidence type="ECO:0000313" key="9">
    <source>
        <dbReference type="EMBL" id="ABQ19004.1"/>
    </source>
</evidence>
<evidence type="ECO:0000256" key="5">
    <source>
        <dbReference type="ARBA" id="ARBA00022741"/>
    </source>
</evidence>
<dbReference type="KEGG" id="vcr:VC395_A1122"/>
<protein>
    <submittedName>
        <fullName evidence="9">ABC transporter, ATP-binding protein</fullName>
    </submittedName>
</protein>
<evidence type="ECO:0000256" key="2">
    <source>
        <dbReference type="ARBA" id="ARBA00005417"/>
    </source>
</evidence>
<dbReference type="InterPro" id="IPR050388">
    <property type="entry name" value="ABC_Ni/Peptide_Import"/>
</dbReference>
<proteinExistence type="inferred from homology"/>
<dbReference type="GO" id="GO:0005886">
    <property type="term" value="C:plasma membrane"/>
    <property type="evidence" value="ECO:0007669"/>
    <property type="project" value="UniProtKB-SubCell"/>
</dbReference>
<keyword evidence="4" id="KW-1003">Cell membrane</keyword>
<evidence type="ECO:0000256" key="1">
    <source>
        <dbReference type="ARBA" id="ARBA00004417"/>
    </source>
</evidence>
<dbReference type="SMART" id="SM00382">
    <property type="entry name" value="AAA"/>
    <property type="match status" value="2"/>
</dbReference>
<dbReference type="InterPro" id="IPR003439">
    <property type="entry name" value="ABC_transporter-like_ATP-bd"/>
</dbReference>
<dbReference type="OrthoDB" id="9784450at2"/>
<evidence type="ECO:0000256" key="3">
    <source>
        <dbReference type="ARBA" id="ARBA00022448"/>
    </source>
</evidence>
<dbReference type="InterPro" id="IPR003593">
    <property type="entry name" value="AAA+_ATPase"/>
</dbReference>
<keyword evidence="3" id="KW-0813">Transport</keyword>
<dbReference type="AlphaFoldDB" id="A0A0H3AF51"/>
<dbReference type="PROSITE" id="PS50893">
    <property type="entry name" value="ABC_TRANSPORTER_2"/>
    <property type="match status" value="2"/>
</dbReference>
<feature type="domain" description="ABC transporter" evidence="8">
    <location>
        <begin position="31"/>
        <end position="270"/>
    </location>
</feature>
<gene>
    <name evidence="9" type="ordered locus">VC0395_0142</name>
</gene>
<comment type="similarity">
    <text evidence="2">Belongs to the ABC transporter superfamily.</text>
</comment>
<dbReference type="Proteomes" id="UP000000249">
    <property type="component" value="Chromosome 2"/>
</dbReference>
<dbReference type="Gene3D" id="3.40.50.300">
    <property type="entry name" value="P-loop containing nucleotide triphosphate hydrolases"/>
    <property type="match status" value="2"/>
</dbReference>
<sequence>MGTRPTHLSGIYFSVKFSNAGQRKNIVTALLSVQQLAISTAQETLVESLSFELHAHQALTILGETGSGKSLLANAIIGNLPAGLRSQGKIALFGQYQHQRTQAEREALWGKQLAVLPQEPWHALNPIMRAGEQVAEVHRLVMGNHAASAALTDSAFQQVALHQDLSKYPHQLSGGMAQRVAYLCATQTQAPLLIADEPTKGLDASRRDQIIALLQAQLTRGALLTITHDIEVAEKLGGTIIVMRKGVIQEQGPAQQVLSHPQSDYTKALINADPRYWPTTPQSKTGEPLLTVDNIAMHRGEKCLFDSLSFTLSAGEILGISGDSGCGKSTLADLLLGLLKPSQGRIHRLQAIPLGKALKLYQDPPSALAKSVTLQTLLEDVCRQHSVERSQIPRLLERLALSPNLLSRKANQVSGGELQRFAILRALLTRPTLLVADEPTSRLDPITAASTLQLIIELTQEIGCALVLISHDKLALEKTCHRVLSL</sequence>